<feature type="region of interest" description="Disordered" evidence="1">
    <location>
        <begin position="154"/>
        <end position="209"/>
    </location>
</feature>
<dbReference type="RefSeq" id="WP_354463702.1">
    <property type="nucleotide sequence ID" value="NZ_JBEWSZ010000004.1"/>
</dbReference>
<reference evidence="2 3" key="1">
    <citation type="submission" date="2024-06" db="EMBL/GenBank/DDBJ databases">
        <authorList>
            <person name="Kim D.-U."/>
        </authorList>
    </citation>
    <scope>NUCLEOTIDE SEQUENCE [LARGE SCALE GENOMIC DNA]</scope>
    <source>
        <strain evidence="2 3">KACC15460</strain>
    </source>
</reference>
<proteinExistence type="predicted"/>
<organism evidence="2 3">
    <name type="scientific">Mesorhizobium shangrilense</name>
    <dbReference type="NCBI Taxonomy" id="460060"/>
    <lineage>
        <taxon>Bacteria</taxon>
        <taxon>Pseudomonadati</taxon>
        <taxon>Pseudomonadota</taxon>
        <taxon>Alphaproteobacteria</taxon>
        <taxon>Hyphomicrobiales</taxon>
        <taxon>Phyllobacteriaceae</taxon>
        <taxon>Mesorhizobium</taxon>
    </lineage>
</organism>
<dbReference type="Proteomes" id="UP001548832">
    <property type="component" value="Unassembled WGS sequence"/>
</dbReference>
<gene>
    <name evidence="2" type="ORF">ABVQ20_32065</name>
</gene>
<comment type="caution">
    <text evidence="2">The sequence shown here is derived from an EMBL/GenBank/DDBJ whole genome shotgun (WGS) entry which is preliminary data.</text>
</comment>
<dbReference type="EMBL" id="JBEWSZ010000004">
    <property type="protein sequence ID" value="MET2831593.1"/>
    <property type="molecule type" value="Genomic_DNA"/>
</dbReference>
<name>A0ABV2DPI5_9HYPH</name>
<protein>
    <submittedName>
        <fullName evidence="2">Uncharacterized protein</fullName>
    </submittedName>
</protein>
<keyword evidence="3" id="KW-1185">Reference proteome</keyword>
<evidence type="ECO:0000313" key="2">
    <source>
        <dbReference type="EMBL" id="MET2831593.1"/>
    </source>
</evidence>
<sequence length="209" mass="22891">MSIKLDNLADWHPLAGSVVLRASDDRSRRVRIYFNCLEATPLFVVEATAGDDGRVVKRPARFLATMPAGLETLEFIANGEVEIAADDVDRVVYWQSTEREEMWFDGDGESFTTIHDRAPRNEALEWVTFQAEQNQKRMEAALRSEMMGQLAAMRSEYERQSGVHGGEAPQRQKPKSGAGKAGSADQQGDAAPGGTGAEGDGSLQGETEE</sequence>
<evidence type="ECO:0000256" key="1">
    <source>
        <dbReference type="SAM" id="MobiDB-lite"/>
    </source>
</evidence>
<evidence type="ECO:0000313" key="3">
    <source>
        <dbReference type="Proteomes" id="UP001548832"/>
    </source>
</evidence>
<accession>A0ABV2DPI5</accession>